<feature type="chain" id="PRO_5003719968" evidence="2">
    <location>
        <begin position="20"/>
        <end position="325"/>
    </location>
</feature>
<dbReference type="InterPro" id="IPR019734">
    <property type="entry name" value="TPR_rpt"/>
</dbReference>
<dbReference type="SUPFAM" id="SSF48452">
    <property type="entry name" value="TPR-like"/>
    <property type="match status" value="1"/>
</dbReference>
<dbReference type="EMBL" id="AKKU01000020">
    <property type="protein sequence ID" value="EIW88405.1"/>
    <property type="molecule type" value="Genomic_DNA"/>
</dbReference>
<gene>
    <name evidence="3" type="ORF">AGRI_11402</name>
</gene>
<reference evidence="3 4" key="1">
    <citation type="journal article" date="2012" name="J. Bacteriol.">
        <title>Genome Sequence of Pectin-Degrading Alishewanella agri, Isolated from Landfill Soil.</title>
        <authorList>
            <person name="Kim J."/>
            <person name="Jung J."/>
            <person name="Sung J.S."/>
            <person name="Chun J."/>
            <person name="Park W."/>
        </authorList>
    </citation>
    <scope>NUCLEOTIDE SEQUENCE [LARGE SCALE GENOMIC DNA]</scope>
    <source>
        <strain evidence="3 4">BL06</strain>
    </source>
</reference>
<accession>I9DQV1</accession>
<evidence type="ECO:0000256" key="2">
    <source>
        <dbReference type="SAM" id="SignalP"/>
    </source>
</evidence>
<evidence type="ECO:0000313" key="4">
    <source>
        <dbReference type="Proteomes" id="UP000035062"/>
    </source>
</evidence>
<dbReference type="SMART" id="SM00028">
    <property type="entry name" value="TPR"/>
    <property type="match status" value="2"/>
</dbReference>
<dbReference type="Gene3D" id="1.25.40.10">
    <property type="entry name" value="Tetratricopeptide repeat domain"/>
    <property type="match status" value="2"/>
</dbReference>
<dbReference type="eggNOG" id="COG0457">
    <property type="taxonomic scope" value="Bacteria"/>
</dbReference>
<keyword evidence="2" id="KW-0732">Signal</keyword>
<sequence length="325" mass="35985">MPRHLTLTLLFACSLPAQAQLPLQQQLETLWQQGAYAEAKTLLAPQVNKKTKDAFLLAALGRTELALGETEAAADWLEKAIKLDMTNAEYQFLYGNASCNHAQKAIMLSALAHAKRCVKAYETAHSLAPAEPKYLQALAQYYAQAPGIAGGDKAKAKTLAEQLTTINPLKGQLLQLELLLREDLAQAEAMLAQSELLQQRPEAYFLIGVEQAAKRDYQAAIRQFQLASEQQVTDRDAQRSRLLALYQLGRAAVLAKTATGQGINALQQFITESQGQLPEFQEWAQFRLAQLYLANEQRPDAEALLRPLQASTKDDNLKTEIKKVL</sequence>
<dbReference type="InterPro" id="IPR011990">
    <property type="entry name" value="TPR-like_helical_dom_sf"/>
</dbReference>
<dbReference type="AlphaFoldDB" id="I9DQV1"/>
<evidence type="ECO:0000313" key="3">
    <source>
        <dbReference type="EMBL" id="EIW88405.1"/>
    </source>
</evidence>
<dbReference type="RefSeq" id="WP_008985106.1">
    <property type="nucleotide sequence ID" value="NZ_AKKU01000020.1"/>
</dbReference>
<organism evidence="3 4">
    <name type="scientific">Alishewanella agri BL06</name>
    <dbReference type="NCBI Taxonomy" id="1195246"/>
    <lineage>
        <taxon>Bacteria</taxon>
        <taxon>Pseudomonadati</taxon>
        <taxon>Pseudomonadota</taxon>
        <taxon>Gammaproteobacteria</taxon>
        <taxon>Alteromonadales</taxon>
        <taxon>Alteromonadaceae</taxon>
        <taxon>Alishewanella</taxon>
    </lineage>
</organism>
<dbReference type="Proteomes" id="UP000035062">
    <property type="component" value="Unassembled WGS sequence"/>
</dbReference>
<dbReference type="PATRIC" id="fig|1195246.3.peg.2261"/>
<dbReference type="PROSITE" id="PS50005">
    <property type="entry name" value="TPR"/>
    <property type="match status" value="1"/>
</dbReference>
<feature type="repeat" description="TPR" evidence="1">
    <location>
        <begin position="54"/>
        <end position="87"/>
    </location>
</feature>
<feature type="signal peptide" evidence="2">
    <location>
        <begin position="1"/>
        <end position="19"/>
    </location>
</feature>
<proteinExistence type="predicted"/>
<dbReference type="STRING" id="1195246.AGRI_11402"/>
<keyword evidence="1" id="KW-0802">TPR repeat</keyword>
<comment type="caution">
    <text evidence="3">The sequence shown here is derived from an EMBL/GenBank/DDBJ whole genome shotgun (WGS) entry which is preliminary data.</text>
</comment>
<evidence type="ECO:0000256" key="1">
    <source>
        <dbReference type="PROSITE-ProRule" id="PRU00339"/>
    </source>
</evidence>
<name>I9DQV1_9ALTE</name>
<keyword evidence="4" id="KW-1185">Reference proteome</keyword>
<protein>
    <submittedName>
        <fullName evidence="3">Uncharacterized protein</fullName>
    </submittedName>
</protein>